<sequence>MNKNVVLILFMILSFPTFAQRYSGDYDGGYGFGSRIRMGFRFAPTIVSNYVEAGRRFNGFDSGGLDMRVSLGPTADFFFAEKYAFSTGLLYTVKSVHYSVPSRFYNDEIFSASPVPKAEQSGDASYNLQYLQVPLTLKLYTDELFDRTKMYIQCGGMVDIKVAEKPLDKYTNAIYQFQQRLPSNQNVFGFGDANLVLGLGLEYNLGRGMDAVFFGIQYQRGLVEINNQRAFDDLITKNNIIQLEMGVRF</sequence>
<evidence type="ECO:0000313" key="3">
    <source>
        <dbReference type="EMBL" id="SFQ34196.1"/>
    </source>
</evidence>
<gene>
    <name evidence="3" type="ORF">SAMN04515674_115114</name>
</gene>
<evidence type="ECO:0000313" key="4">
    <source>
        <dbReference type="Proteomes" id="UP000199306"/>
    </source>
</evidence>
<dbReference type="EMBL" id="FOXH01000015">
    <property type="protein sequence ID" value="SFQ34196.1"/>
    <property type="molecule type" value="Genomic_DNA"/>
</dbReference>
<dbReference type="InterPro" id="IPR025665">
    <property type="entry name" value="Beta-barrel_OMP_2"/>
</dbReference>
<feature type="domain" description="Outer membrane protein beta-barrel" evidence="2">
    <location>
        <begin position="25"/>
        <end position="223"/>
    </location>
</feature>
<feature type="signal peptide" evidence="1">
    <location>
        <begin position="1"/>
        <end position="19"/>
    </location>
</feature>
<dbReference type="Pfam" id="PF13568">
    <property type="entry name" value="OMP_b-brl_2"/>
    <property type="match status" value="1"/>
</dbReference>
<dbReference type="Proteomes" id="UP000199306">
    <property type="component" value="Unassembled WGS sequence"/>
</dbReference>
<evidence type="ECO:0000256" key="1">
    <source>
        <dbReference type="SAM" id="SignalP"/>
    </source>
</evidence>
<keyword evidence="1" id="KW-0732">Signal</keyword>
<dbReference type="STRING" id="1079859.SAMN04515674_115114"/>
<keyword evidence="4" id="KW-1185">Reference proteome</keyword>
<dbReference type="RefSeq" id="WP_177219472.1">
    <property type="nucleotide sequence ID" value="NZ_FOXH01000015.1"/>
</dbReference>
<protein>
    <submittedName>
        <fullName evidence="3">Outer membrane protein beta-barrel domain-containing protein</fullName>
    </submittedName>
</protein>
<organism evidence="3 4">
    <name type="scientific">Pseudarcicella hirudinis</name>
    <dbReference type="NCBI Taxonomy" id="1079859"/>
    <lineage>
        <taxon>Bacteria</taxon>
        <taxon>Pseudomonadati</taxon>
        <taxon>Bacteroidota</taxon>
        <taxon>Cytophagia</taxon>
        <taxon>Cytophagales</taxon>
        <taxon>Flectobacillaceae</taxon>
        <taxon>Pseudarcicella</taxon>
    </lineage>
</organism>
<evidence type="ECO:0000259" key="2">
    <source>
        <dbReference type="Pfam" id="PF13568"/>
    </source>
</evidence>
<feature type="chain" id="PRO_5011733969" evidence="1">
    <location>
        <begin position="20"/>
        <end position="249"/>
    </location>
</feature>
<accession>A0A1I5XQU0</accession>
<reference evidence="3 4" key="1">
    <citation type="submission" date="2016-10" db="EMBL/GenBank/DDBJ databases">
        <authorList>
            <person name="de Groot N.N."/>
        </authorList>
    </citation>
    <scope>NUCLEOTIDE SEQUENCE [LARGE SCALE GENOMIC DNA]</scope>
    <source>
        <strain evidence="4">E92,LMG 26720,CCM 7988</strain>
    </source>
</reference>
<proteinExistence type="predicted"/>
<dbReference type="AlphaFoldDB" id="A0A1I5XQU0"/>
<name>A0A1I5XQU0_9BACT</name>